<dbReference type="EC" id="2.7.11.1" evidence="11"/>
<dbReference type="HAMAP" id="MF_01497">
    <property type="entry name" value="SrkA_kinase"/>
    <property type="match status" value="1"/>
</dbReference>
<evidence type="ECO:0000256" key="11">
    <source>
        <dbReference type="HAMAP-Rule" id="MF_01497"/>
    </source>
</evidence>
<evidence type="ECO:0000256" key="4">
    <source>
        <dbReference type="ARBA" id="ARBA00022679"/>
    </source>
</evidence>
<feature type="binding site" evidence="11">
    <location>
        <position position="206"/>
    </location>
    <ligand>
        <name>Mg(2+)</name>
        <dbReference type="ChEBI" id="CHEBI:18420"/>
    </ligand>
</feature>
<feature type="active site" evidence="11">
    <location>
        <position position="217"/>
    </location>
</feature>
<evidence type="ECO:0000256" key="5">
    <source>
        <dbReference type="ARBA" id="ARBA00022723"/>
    </source>
</evidence>
<comment type="subunit">
    <text evidence="11">Monomer.</text>
</comment>
<comment type="catalytic activity">
    <reaction evidence="11">
        <text>L-seryl-[protein] + ATP = O-phospho-L-seryl-[protein] + ADP + H(+)</text>
        <dbReference type="Rhea" id="RHEA:17989"/>
        <dbReference type="Rhea" id="RHEA-COMP:9863"/>
        <dbReference type="Rhea" id="RHEA-COMP:11604"/>
        <dbReference type="ChEBI" id="CHEBI:15378"/>
        <dbReference type="ChEBI" id="CHEBI:29999"/>
        <dbReference type="ChEBI" id="CHEBI:30616"/>
        <dbReference type="ChEBI" id="CHEBI:83421"/>
        <dbReference type="ChEBI" id="CHEBI:456216"/>
        <dbReference type="EC" id="2.7.11.1"/>
    </reaction>
</comment>
<dbReference type="GO" id="GO:0005524">
    <property type="term" value="F:ATP binding"/>
    <property type="evidence" value="ECO:0007669"/>
    <property type="project" value="UniProtKB-UniRule"/>
</dbReference>
<dbReference type="Pfam" id="PF01636">
    <property type="entry name" value="APH"/>
    <property type="match status" value="1"/>
</dbReference>
<keyword evidence="14" id="KW-1185">Reference proteome</keyword>
<dbReference type="Gene3D" id="1.20.1270.170">
    <property type="match status" value="1"/>
</dbReference>
<dbReference type="NCBIfam" id="NF008738">
    <property type="entry name" value="PRK11768.1"/>
    <property type="match status" value="1"/>
</dbReference>
<dbReference type="GO" id="GO:0004674">
    <property type="term" value="F:protein serine/threonine kinase activity"/>
    <property type="evidence" value="ECO:0007669"/>
    <property type="project" value="UniProtKB-UniRule"/>
</dbReference>
<evidence type="ECO:0000256" key="3">
    <source>
        <dbReference type="ARBA" id="ARBA00022553"/>
    </source>
</evidence>
<evidence type="ECO:0000256" key="7">
    <source>
        <dbReference type="ARBA" id="ARBA00022777"/>
    </source>
</evidence>
<evidence type="ECO:0000256" key="8">
    <source>
        <dbReference type="ARBA" id="ARBA00022840"/>
    </source>
</evidence>
<dbReference type="InterPro" id="IPR032882">
    <property type="entry name" value="SrkA/RdoA"/>
</dbReference>
<evidence type="ECO:0000256" key="2">
    <source>
        <dbReference type="ARBA" id="ARBA00022527"/>
    </source>
</evidence>
<accession>A0A1B7L6A6</accession>
<keyword evidence="2 11" id="KW-0723">Serine/threonine-protein kinase</keyword>
<comment type="function">
    <text evidence="11">A protein kinase that phosphorylates Ser and Thr residues. Probably acts to suppress the effects of stress linked to accumulation of reactive oxygen species. Probably involved in the extracytoplasmic stress response.</text>
</comment>
<comment type="subcellular location">
    <subcellularLocation>
        <location evidence="11">Cytoplasm</location>
    </subcellularLocation>
</comment>
<dbReference type="SUPFAM" id="SSF56112">
    <property type="entry name" value="Protein kinase-like (PK-like)"/>
    <property type="match status" value="1"/>
</dbReference>
<comment type="catalytic activity">
    <reaction evidence="11">
        <text>L-threonyl-[protein] + ATP = O-phospho-L-threonyl-[protein] + ADP + H(+)</text>
        <dbReference type="Rhea" id="RHEA:46608"/>
        <dbReference type="Rhea" id="RHEA-COMP:11060"/>
        <dbReference type="Rhea" id="RHEA-COMP:11605"/>
        <dbReference type="ChEBI" id="CHEBI:15378"/>
        <dbReference type="ChEBI" id="CHEBI:30013"/>
        <dbReference type="ChEBI" id="CHEBI:30616"/>
        <dbReference type="ChEBI" id="CHEBI:61977"/>
        <dbReference type="ChEBI" id="CHEBI:456216"/>
        <dbReference type="EC" id="2.7.11.1"/>
    </reaction>
</comment>
<keyword evidence="4 11" id="KW-0808">Transferase</keyword>
<feature type="domain" description="Aminoglycoside phosphotransferase" evidence="12">
    <location>
        <begin position="32"/>
        <end position="262"/>
    </location>
</feature>
<keyword evidence="6 11" id="KW-0547">Nucleotide-binding</keyword>
<keyword evidence="8 11" id="KW-0067">ATP-binding</keyword>
<dbReference type="OrthoDB" id="5392197at2"/>
<reference evidence="14" key="1">
    <citation type="submission" date="2016-05" db="EMBL/GenBank/DDBJ databases">
        <authorList>
            <person name="Behera P."/>
            <person name="Vaishampayan P."/>
            <person name="Singh N."/>
            <person name="Raina V."/>
            <person name="Suar M."/>
            <person name="Pattnaik A."/>
            <person name="Rastogi G."/>
        </authorList>
    </citation>
    <scope>NUCLEOTIDE SEQUENCE [LARGE SCALE GENOMIC DNA]</scope>
    <source>
        <strain evidence="14">MP23</strain>
    </source>
</reference>
<name>A0A1B7L6A6_9ENTR</name>
<protein>
    <recommendedName>
        <fullName evidence="11">Stress response kinase A</fullName>
        <ecNumber evidence="11">2.7.11.1</ecNumber>
    </recommendedName>
    <alternativeName>
        <fullName evidence="11">Serine/threonine-protein kinase SrkA</fullName>
    </alternativeName>
</protein>
<dbReference type="InterPro" id="IPR002575">
    <property type="entry name" value="Aminoglycoside_PTrfase"/>
</dbReference>
<evidence type="ECO:0000256" key="6">
    <source>
        <dbReference type="ARBA" id="ARBA00022741"/>
    </source>
</evidence>
<dbReference type="Gene3D" id="1.10.510.10">
    <property type="entry name" value="Transferase(Phosphotransferase) domain 1"/>
    <property type="match status" value="1"/>
</dbReference>
<feature type="site" description="ATP" evidence="11">
    <location>
        <position position="36"/>
    </location>
</feature>
<comment type="caution">
    <text evidence="13">The sequence shown here is derived from an EMBL/GenBank/DDBJ whole genome shotgun (WGS) entry which is preliminary data.</text>
</comment>
<dbReference type="PANTHER" id="PTHR39573">
    <property type="entry name" value="STRESS RESPONSE KINASE A"/>
    <property type="match status" value="1"/>
</dbReference>
<feature type="active site" description="Proton acceptor" evidence="11">
    <location>
        <position position="201"/>
    </location>
</feature>
<dbReference type="Gene3D" id="3.30.200.70">
    <property type="match status" value="1"/>
</dbReference>
<keyword evidence="3 11" id="KW-0597">Phosphoprotein</keyword>
<evidence type="ECO:0000313" key="13">
    <source>
        <dbReference type="EMBL" id="OAT77892.1"/>
    </source>
</evidence>
<comment type="cofactor">
    <cofactor evidence="11">
        <name>Mg(2+)</name>
        <dbReference type="ChEBI" id="CHEBI:18420"/>
    </cofactor>
</comment>
<dbReference type="EMBL" id="LYRP01000004">
    <property type="protein sequence ID" value="OAT77892.1"/>
    <property type="molecule type" value="Genomic_DNA"/>
</dbReference>
<evidence type="ECO:0000256" key="1">
    <source>
        <dbReference type="ARBA" id="ARBA00022490"/>
    </source>
</evidence>
<keyword evidence="9 11" id="KW-0460">Magnesium</keyword>
<dbReference type="GO" id="GO:0005737">
    <property type="term" value="C:cytoplasm"/>
    <property type="evidence" value="ECO:0007669"/>
    <property type="project" value="UniProtKB-SubCell"/>
</dbReference>
<evidence type="ECO:0000259" key="12">
    <source>
        <dbReference type="Pfam" id="PF01636"/>
    </source>
</evidence>
<keyword evidence="1 11" id="KW-0963">Cytoplasm</keyword>
<comment type="similarity">
    <text evidence="11">Belongs to the SrkA/RdoA protein kinase family.</text>
</comment>
<feature type="binding site" evidence="11">
    <location>
        <position position="217"/>
    </location>
    <ligand>
        <name>Mg(2+)</name>
        <dbReference type="ChEBI" id="CHEBI:18420"/>
    </ligand>
</feature>
<dbReference type="AlphaFoldDB" id="A0A1B7L6A6"/>
<evidence type="ECO:0000313" key="14">
    <source>
        <dbReference type="Proteomes" id="UP000078225"/>
    </source>
</evidence>
<dbReference type="PANTHER" id="PTHR39573:SF1">
    <property type="entry name" value="STRESS RESPONSE KINASE A"/>
    <property type="match status" value="1"/>
</dbReference>
<dbReference type="GO" id="GO:0106310">
    <property type="term" value="F:protein serine kinase activity"/>
    <property type="evidence" value="ECO:0007669"/>
    <property type="project" value="RHEA"/>
</dbReference>
<sequence>MTDNAFNFQTLNPDIIMDALFDCGIRVDSGLTALNSYENRVYQFMDEDRKRYVVKFYRPHRWSDAQIEEEHRFTLSLQDEGIPVVAPLLFSGQSLIQHEGFRYAVFPSAGGRQYENDNPDQMESVGYALGRIHQTGRKAPFIHRPSFDLHTWLAEPLEQYHQATLIPASLKEAFLAAVCDLSEAVTAHWFTDYTAIRLHGDCHPGNILWRDGPVFVDFDDARSGPAIQDIWMLLNGDRTEQRLQLEMIVEAYEAFCSFDTREFALIEPLRAMRMIYYLAWQLKRWEDPAFPRSFPWLQEEDFWRRQTAVFIEQKKVLQEPPLQLTPMY</sequence>
<proteinExistence type="inferred from homology"/>
<dbReference type="GO" id="GO:0000287">
    <property type="term" value="F:magnesium ion binding"/>
    <property type="evidence" value="ECO:0007669"/>
    <property type="project" value="UniProtKB-UniRule"/>
</dbReference>
<gene>
    <name evidence="11" type="primary">srkA</name>
    <name evidence="13" type="ORF">A9B99_19825</name>
</gene>
<keyword evidence="7 11" id="KW-0418">Kinase</keyword>
<dbReference type="Proteomes" id="UP000078225">
    <property type="component" value="Unassembled WGS sequence"/>
</dbReference>
<dbReference type="RefSeq" id="WP_064596278.1">
    <property type="nucleotide sequence ID" value="NZ_CP134782.1"/>
</dbReference>
<organism evidence="13 14">
    <name type="scientific">Mangrovibacter phragmitis</name>
    <dbReference type="NCBI Taxonomy" id="1691903"/>
    <lineage>
        <taxon>Bacteria</taxon>
        <taxon>Pseudomonadati</taxon>
        <taxon>Pseudomonadota</taxon>
        <taxon>Gammaproteobacteria</taxon>
        <taxon>Enterobacterales</taxon>
        <taxon>Enterobacteriaceae</taxon>
        <taxon>Mangrovibacter</taxon>
    </lineage>
</organism>
<keyword evidence="5 11" id="KW-0479">Metal-binding</keyword>
<keyword evidence="10 11" id="KW-0346">Stress response</keyword>
<evidence type="ECO:0000256" key="10">
    <source>
        <dbReference type="ARBA" id="ARBA00023016"/>
    </source>
</evidence>
<evidence type="ECO:0000256" key="9">
    <source>
        <dbReference type="ARBA" id="ARBA00022842"/>
    </source>
</evidence>
<dbReference type="InterPro" id="IPR011009">
    <property type="entry name" value="Kinase-like_dom_sf"/>
</dbReference>
<dbReference type="STRING" id="1691903.A9B99_19825"/>